<dbReference type="KEGG" id="ptx:ABW99_20275"/>
<evidence type="ECO:0000313" key="3">
    <source>
        <dbReference type="Proteomes" id="UP000036700"/>
    </source>
</evidence>
<dbReference type="EMBL" id="CP011568">
    <property type="protein sequence ID" value="AKJ70198.1"/>
    <property type="molecule type" value="Genomic_DNA"/>
</dbReference>
<proteinExistence type="predicted"/>
<dbReference type="AlphaFoldDB" id="A0A0G3ESZ5"/>
<organism evidence="2 3">
    <name type="scientific">Pandoraea thiooxydans</name>
    <dbReference type="NCBI Taxonomy" id="445709"/>
    <lineage>
        <taxon>Bacteria</taxon>
        <taxon>Pseudomonadati</taxon>
        <taxon>Pseudomonadota</taxon>
        <taxon>Betaproteobacteria</taxon>
        <taxon>Burkholderiales</taxon>
        <taxon>Burkholderiaceae</taxon>
        <taxon>Pandoraea</taxon>
    </lineage>
</organism>
<dbReference type="RefSeq" id="WP_047216131.1">
    <property type="nucleotide sequence ID" value="NZ_CP011568.3"/>
</dbReference>
<dbReference type="Pfam" id="PF11161">
    <property type="entry name" value="DUF2944"/>
    <property type="match status" value="1"/>
</dbReference>
<dbReference type="InterPro" id="IPR021332">
    <property type="entry name" value="DUF2944"/>
</dbReference>
<accession>A0A0G3ESZ5</accession>
<protein>
    <recommendedName>
        <fullName evidence="4">DUF2946 domain-containing protein</fullName>
    </recommendedName>
</protein>
<evidence type="ECO:0000256" key="1">
    <source>
        <dbReference type="SAM" id="MobiDB-lite"/>
    </source>
</evidence>
<keyword evidence="3" id="KW-1185">Reference proteome</keyword>
<evidence type="ECO:0008006" key="4">
    <source>
        <dbReference type="Google" id="ProtNLM"/>
    </source>
</evidence>
<dbReference type="PATRIC" id="fig|445709.3.peg.4254"/>
<feature type="region of interest" description="Disordered" evidence="1">
    <location>
        <begin position="183"/>
        <end position="204"/>
    </location>
</feature>
<sequence length="204" mass="22934">MDEIVTQALAKWPNVPHCFGWLALDRRGIWRMRDEAAQRAGSLGEPIRHAALNGFINRNYGCDDSGQWYFQNGPQRVYVELAYTPFVLRLDWRDKAPALTDQTDSPFEPVACLLDDEGNVLFESAATAGAPARIGVLHDHDLGLLSEHDALPDELPEPPHEARLHWGTGRMLPLRTITRASMPARYGYEPHPAAKPRKDTDTTR</sequence>
<name>A0A0G3ESZ5_9BURK</name>
<dbReference type="Proteomes" id="UP000036700">
    <property type="component" value="Chromosome"/>
</dbReference>
<dbReference type="OrthoDB" id="7057642at2"/>
<dbReference type="STRING" id="445709.ABW99_20275"/>
<reference evidence="3" key="1">
    <citation type="submission" date="2015-06" db="EMBL/GenBank/DDBJ databases">
        <authorList>
            <person name="Lim Y.L."/>
            <person name="Ee R."/>
            <person name="Yong D."/>
            <person name="How K.Y."/>
            <person name="Yin W.F."/>
            <person name="Chan K.G."/>
        </authorList>
    </citation>
    <scope>NUCLEOTIDE SEQUENCE [LARGE SCALE GENOMIC DNA]</scope>
    <source>
        <strain evidence="3">DSM 25325</strain>
    </source>
</reference>
<gene>
    <name evidence="2" type="ORF">ABW99_20275</name>
</gene>
<evidence type="ECO:0000313" key="2">
    <source>
        <dbReference type="EMBL" id="AKJ70198.1"/>
    </source>
</evidence>